<dbReference type="EMBL" id="JAYWIO010000005">
    <property type="protein sequence ID" value="KAK7260674.1"/>
    <property type="molecule type" value="Genomic_DNA"/>
</dbReference>
<comment type="similarity">
    <text evidence="1">Belongs to the tRNA-intron endonuclease family.</text>
</comment>
<dbReference type="Proteomes" id="UP001372338">
    <property type="component" value="Unassembled WGS sequence"/>
</dbReference>
<dbReference type="InterPro" id="IPR006677">
    <property type="entry name" value="tRNA_intron_Endonuc_cat-like"/>
</dbReference>
<gene>
    <name evidence="5" type="ORF">RIF29_26916</name>
    <name evidence="6" type="ORF">RIF29_26920</name>
</gene>
<evidence type="ECO:0000313" key="7">
    <source>
        <dbReference type="Proteomes" id="UP001372338"/>
    </source>
</evidence>
<dbReference type="EMBL" id="JAYWIO010000005">
    <property type="protein sequence ID" value="KAK7260671.1"/>
    <property type="molecule type" value="Genomic_DNA"/>
</dbReference>
<reference evidence="6 7" key="1">
    <citation type="submission" date="2024-01" db="EMBL/GenBank/DDBJ databases">
        <title>The genomes of 5 underutilized Papilionoideae crops provide insights into root nodulation and disease resistanc.</title>
        <authorList>
            <person name="Yuan L."/>
        </authorList>
    </citation>
    <scope>NUCLEOTIDE SEQUENCE [LARGE SCALE GENOMIC DNA]</scope>
    <source>
        <strain evidence="6">ZHUSHIDOU_FW_LH</strain>
        <tissue evidence="6">Leaf</tissue>
    </source>
</reference>
<evidence type="ECO:0000313" key="5">
    <source>
        <dbReference type="EMBL" id="KAK7260671.1"/>
    </source>
</evidence>
<accession>A0AAN9EP63</accession>
<evidence type="ECO:0000256" key="1">
    <source>
        <dbReference type="ARBA" id="ARBA00008078"/>
    </source>
</evidence>
<dbReference type="GO" id="GO:0000214">
    <property type="term" value="C:tRNA-intron endonuclease complex"/>
    <property type="evidence" value="ECO:0007669"/>
    <property type="project" value="TreeGrafter"/>
</dbReference>
<dbReference type="GO" id="GO:0000379">
    <property type="term" value="P:tRNA-type intron splice site recognition and cleavage"/>
    <property type="evidence" value="ECO:0007669"/>
    <property type="project" value="TreeGrafter"/>
</dbReference>
<dbReference type="Gene3D" id="3.40.1350.10">
    <property type="match status" value="1"/>
</dbReference>
<dbReference type="InterPro" id="IPR006676">
    <property type="entry name" value="tRNA_splic"/>
</dbReference>
<dbReference type="PANTHER" id="PTHR21227">
    <property type="entry name" value="TRNA-SPLICING ENDONUCLEASE SUBUNIT SEN2"/>
    <property type="match status" value="1"/>
</dbReference>
<dbReference type="PANTHER" id="PTHR21227:SF0">
    <property type="entry name" value="TRNA-SPLICING ENDONUCLEASE SUBUNIT SEN2"/>
    <property type="match status" value="1"/>
</dbReference>
<dbReference type="EC" id="4.6.1.16" evidence="2"/>
<dbReference type="GO" id="GO:0000213">
    <property type="term" value="F:tRNA-intron lyase activity"/>
    <property type="evidence" value="ECO:0007669"/>
    <property type="project" value="UniProtKB-EC"/>
</dbReference>
<sequence>MSKIISQLQSFLVQSEACRFLSDNSVHLAMAAEQIELLDKGCFGQPGDNGVQSHEELWTSMKSKKKTLPYFYKAYSHLRMRNWVVRSGTLYGVDFVVYRHHPARVHSEYDALVLSHEDDEDLNERLRVWYDVHCTTRLLGGVAKILLTTYLATSLPDIGEVPGGHRVPEIQRGVERGAGRKDPGGTRLEDYPKESTRWYVVVAENATGVGTGGGGVVDGQAEKFVPIRRCRCSRCRRGGSTLLLGMAVHATVLVREYERRVAVEAMESVGRGGCSEGGVEAVVRVAWRRLWSEGYLLLSFRFLVLV</sequence>
<dbReference type="GO" id="GO:0005737">
    <property type="term" value="C:cytoplasm"/>
    <property type="evidence" value="ECO:0007669"/>
    <property type="project" value="TreeGrafter"/>
</dbReference>
<dbReference type="InterPro" id="IPR036167">
    <property type="entry name" value="tRNA_intron_Endo_cat-like_sf"/>
</dbReference>
<evidence type="ECO:0000313" key="6">
    <source>
        <dbReference type="EMBL" id="KAK7260674.1"/>
    </source>
</evidence>
<dbReference type="SUPFAM" id="SSF53032">
    <property type="entry name" value="tRNA-intron endonuclease catalytic domain-like"/>
    <property type="match status" value="1"/>
</dbReference>
<organism evidence="6 7">
    <name type="scientific">Crotalaria pallida</name>
    <name type="common">Smooth rattlebox</name>
    <name type="synonym">Crotalaria striata</name>
    <dbReference type="NCBI Taxonomy" id="3830"/>
    <lineage>
        <taxon>Eukaryota</taxon>
        <taxon>Viridiplantae</taxon>
        <taxon>Streptophyta</taxon>
        <taxon>Embryophyta</taxon>
        <taxon>Tracheophyta</taxon>
        <taxon>Spermatophyta</taxon>
        <taxon>Magnoliopsida</taxon>
        <taxon>eudicotyledons</taxon>
        <taxon>Gunneridae</taxon>
        <taxon>Pentapetalae</taxon>
        <taxon>rosids</taxon>
        <taxon>fabids</taxon>
        <taxon>Fabales</taxon>
        <taxon>Fabaceae</taxon>
        <taxon>Papilionoideae</taxon>
        <taxon>50 kb inversion clade</taxon>
        <taxon>genistoids sensu lato</taxon>
        <taxon>core genistoids</taxon>
        <taxon>Crotalarieae</taxon>
        <taxon>Crotalaria</taxon>
    </lineage>
</organism>
<dbReference type="AlphaFoldDB" id="A0AAN9EP63"/>
<feature type="domain" description="tRNA intron endonuclease catalytic" evidence="4">
    <location>
        <begin position="72"/>
        <end position="127"/>
    </location>
</feature>
<protein>
    <recommendedName>
        <fullName evidence="2">tRNA-intron lyase</fullName>
        <ecNumber evidence="2">4.6.1.16</ecNumber>
    </recommendedName>
</protein>
<evidence type="ECO:0000256" key="2">
    <source>
        <dbReference type="ARBA" id="ARBA00012573"/>
    </source>
</evidence>
<name>A0AAN9EP63_CROPI</name>
<dbReference type="InterPro" id="IPR011856">
    <property type="entry name" value="tRNA_endonuc-like_dom_sf"/>
</dbReference>
<keyword evidence="7" id="KW-1185">Reference proteome</keyword>
<dbReference type="Pfam" id="PF01974">
    <property type="entry name" value="tRNA_int_endo"/>
    <property type="match status" value="1"/>
</dbReference>
<proteinExistence type="inferred from homology"/>
<comment type="catalytic activity">
    <reaction evidence="3">
        <text>pretRNA = a 3'-half-tRNA molecule with a 5'-OH end + a 5'-half-tRNA molecule with a 2',3'-cyclic phosphate end + an intron with a 2',3'-cyclic phosphate and a 5'-hydroxyl terminus.</text>
        <dbReference type="EC" id="4.6.1.16"/>
    </reaction>
</comment>
<evidence type="ECO:0000259" key="4">
    <source>
        <dbReference type="Pfam" id="PF01974"/>
    </source>
</evidence>
<comment type="caution">
    <text evidence="6">The sequence shown here is derived from an EMBL/GenBank/DDBJ whole genome shotgun (WGS) entry which is preliminary data.</text>
</comment>
<dbReference type="GO" id="GO:0003676">
    <property type="term" value="F:nucleic acid binding"/>
    <property type="evidence" value="ECO:0007669"/>
    <property type="project" value="InterPro"/>
</dbReference>
<evidence type="ECO:0000256" key="3">
    <source>
        <dbReference type="ARBA" id="ARBA00034031"/>
    </source>
</evidence>
<dbReference type="CDD" id="cd22363">
    <property type="entry name" value="tRNA-intron_lyase_C"/>
    <property type="match status" value="1"/>
</dbReference>